<gene>
    <name evidence="1" type="ORF">GEV33_001263</name>
</gene>
<dbReference type="EMBL" id="JABDTM020007458">
    <property type="protein sequence ID" value="KAH0821528.1"/>
    <property type="molecule type" value="Genomic_DNA"/>
</dbReference>
<name>A0A8J6LJN4_TENMO</name>
<keyword evidence="2" id="KW-1185">Reference proteome</keyword>
<dbReference type="Proteomes" id="UP000719412">
    <property type="component" value="Unassembled WGS sequence"/>
</dbReference>
<protein>
    <submittedName>
        <fullName evidence="1">Uncharacterized protein</fullName>
    </submittedName>
</protein>
<reference evidence="1" key="1">
    <citation type="journal article" date="2020" name="J Insects Food Feed">
        <title>The yellow mealworm (Tenebrio molitor) genome: a resource for the emerging insects as food and feed industry.</title>
        <authorList>
            <person name="Eriksson T."/>
            <person name="Andere A."/>
            <person name="Kelstrup H."/>
            <person name="Emery V."/>
            <person name="Picard C."/>
        </authorList>
    </citation>
    <scope>NUCLEOTIDE SEQUENCE</scope>
    <source>
        <strain evidence="1">Stoneville</strain>
        <tissue evidence="1">Whole head</tissue>
    </source>
</reference>
<proteinExistence type="predicted"/>
<reference evidence="1" key="2">
    <citation type="submission" date="2021-08" db="EMBL/GenBank/DDBJ databases">
        <authorList>
            <person name="Eriksson T."/>
        </authorList>
    </citation>
    <scope>NUCLEOTIDE SEQUENCE</scope>
    <source>
        <strain evidence="1">Stoneville</strain>
        <tissue evidence="1">Whole head</tissue>
    </source>
</reference>
<dbReference type="AlphaFoldDB" id="A0A8J6LJN4"/>
<evidence type="ECO:0000313" key="1">
    <source>
        <dbReference type="EMBL" id="KAH0821528.1"/>
    </source>
</evidence>
<accession>A0A8J6LJN4</accession>
<evidence type="ECO:0000313" key="2">
    <source>
        <dbReference type="Proteomes" id="UP000719412"/>
    </source>
</evidence>
<comment type="caution">
    <text evidence="1">The sequence shown here is derived from an EMBL/GenBank/DDBJ whole genome shotgun (WGS) entry which is preliminary data.</text>
</comment>
<organism evidence="1 2">
    <name type="scientific">Tenebrio molitor</name>
    <name type="common">Yellow mealworm beetle</name>
    <dbReference type="NCBI Taxonomy" id="7067"/>
    <lineage>
        <taxon>Eukaryota</taxon>
        <taxon>Metazoa</taxon>
        <taxon>Ecdysozoa</taxon>
        <taxon>Arthropoda</taxon>
        <taxon>Hexapoda</taxon>
        <taxon>Insecta</taxon>
        <taxon>Pterygota</taxon>
        <taxon>Neoptera</taxon>
        <taxon>Endopterygota</taxon>
        <taxon>Coleoptera</taxon>
        <taxon>Polyphaga</taxon>
        <taxon>Cucujiformia</taxon>
        <taxon>Tenebrionidae</taxon>
        <taxon>Tenebrio</taxon>
    </lineage>
</organism>
<sequence>MERELGEETFSSKLRTLLEQEDKEREVREAEEQEIADAELHASSFVEYLNTRHLFDALFANDYDGKDLLNMGEDAKEFYDEYEEQFIELCKQIFLNGQEQYHLRKEEEDQFLHCVDEAKQYNQEESIKHMEDFLGKKAVVFYDIRGIQNMLNNNEITYEEFIDKCDVYVLQYDAMLHEIWKALMKLELELYEQLEDVNQTFEHGMTELVNNFIESSQALFSQIRDLEVNYAENIGDFALKYQTNANLNEEIEVHEDLKELMADKDFLHNALATSHDMHMQIIDAREDELINKARNWLNELVENLVKDEVKRNRGKILEINHFLDIQREEFEALNSEYTPDVDTEGVPSLD</sequence>